<dbReference type="Proteomes" id="UP000287171">
    <property type="component" value="Unassembled WGS sequence"/>
</dbReference>
<accession>A0A402B853</accession>
<keyword evidence="8" id="KW-1185">Reference proteome</keyword>
<keyword evidence="5 6" id="KW-0472">Membrane</keyword>
<feature type="transmembrane region" description="Helical" evidence="6">
    <location>
        <begin position="139"/>
        <end position="161"/>
    </location>
</feature>
<gene>
    <name evidence="7" type="ORF">KDA_29760</name>
</gene>
<name>A0A402B853_9CHLR</name>
<dbReference type="PANTHER" id="PTHR39087">
    <property type="entry name" value="UPF0104 MEMBRANE PROTEIN MJ1595"/>
    <property type="match status" value="1"/>
</dbReference>
<evidence type="ECO:0000256" key="6">
    <source>
        <dbReference type="SAM" id="Phobius"/>
    </source>
</evidence>
<dbReference type="InterPro" id="IPR022791">
    <property type="entry name" value="L-PG_synthase/AglD"/>
</dbReference>
<dbReference type="OrthoDB" id="9799911at2"/>
<feature type="transmembrane region" description="Helical" evidence="6">
    <location>
        <begin position="282"/>
        <end position="308"/>
    </location>
</feature>
<feature type="transmembrane region" description="Helical" evidence="6">
    <location>
        <begin position="242"/>
        <end position="262"/>
    </location>
</feature>
<dbReference type="AlphaFoldDB" id="A0A402B853"/>
<comment type="caution">
    <text evidence="7">The sequence shown here is derived from an EMBL/GenBank/DDBJ whole genome shotgun (WGS) entry which is preliminary data.</text>
</comment>
<evidence type="ECO:0000256" key="4">
    <source>
        <dbReference type="ARBA" id="ARBA00022989"/>
    </source>
</evidence>
<evidence type="ECO:0000313" key="8">
    <source>
        <dbReference type="Proteomes" id="UP000287171"/>
    </source>
</evidence>
<dbReference type="PANTHER" id="PTHR39087:SF2">
    <property type="entry name" value="UPF0104 MEMBRANE PROTEIN MJ1595"/>
    <property type="match status" value="1"/>
</dbReference>
<keyword evidence="4 6" id="KW-1133">Transmembrane helix</keyword>
<dbReference type="Pfam" id="PF03706">
    <property type="entry name" value="LPG_synthase_TM"/>
    <property type="match status" value="1"/>
</dbReference>
<dbReference type="RefSeq" id="WP_126627833.1">
    <property type="nucleotide sequence ID" value="NZ_BIFT01000001.1"/>
</dbReference>
<comment type="subcellular location">
    <subcellularLocation>
        <location evidence="1">Cell membrane</location>
        <topology evidence="1">Multi-pass membrane protein</topology>
    </subcellularLocation>
</comment>
<reference evidence="8" key="1">
    <citation type="submission" date="2018-12" db="EMBL/GenBank/DDBJ databases">
        <title>Tengunoibacter tsumagoiensis gen. nov., sp. nov., Dictyobacter kobayashii sp. nov., D. alpinus sp. nov., and D. joshuensis sp. nov. and description of Dictyobacteraceae fam. nov. within the order Ktedonobacterales isolated from Tengu-no-mugimeshi.</title>
        <authorList>
            <person name="Wang C.M."/>
            <person name="Zheng Y."/>
            <person name="Sakai Y."/>
            <person name="Toyoda A."/>
            <person name="Minakuchi Y."/>
            <person name="Abe K."/>
            <person name="Yokota A."/>
            <person name="Yabe S."/>
        </authorList>
    </citation>
    <scope>NUCLEOTIDE SEQUENCE [LARGE SCALE GENOMIC DNA]</scope>
    <source>
        <strain evidence="8">Uno16</strain>
    </source>
</reference>
<sequence>MFTRKMRTGIALSLVLAFVVIVAIALYSDLPHMVEAISHFQWVYIPLILGFTLVNYGGRFIKWQYYLKRLQLKVPVQESFWIFLAGLSMAITPGKVGELLKSYLLKRSTGAPISRTSPIIVAERMTDGIAMLGLASAGLFLYGIGWEILLALLVLGCGGIVLIQNRSLMLALLEKGERLPLVSRFAHLVRAFYESAYTLLQWRPLVLAICLGLLSWAGECVALYFVYIGLGVAASPGLFIKSMFILAVSSLIGSASGLPGGLGTADGSMLGLTRLLVSSSATIGGAATLLIRLCTLWFGLLVGVFALLRIRWMQRRLGSESVISTLAESEYPHGATQPIHDDLTYGIDATSASTSAGEKIV</sequence>
<keyword evidence="3 6" id="KW-0812">Transmembrane</keyword>
<evidence type="ECO:0000256" key="2">
    <source>
        <dbReference type="ARBA" id="ARBA00022475"/>
    </source>
</evidence>
<dbReference type="NCBIfam" id="TIGR00374">
    <property type="entry name" value="flippase-like domain"/>
    <property type="match status" value="1"/>
</dbReference>
<protein>
    <submittedName>
        <fullName evidence="7">TIGR00374 family protein</fullName>
    </submittedName>
</protein>
<dbReference type="GO" id="GO:0005886">
    <property type="term" value="C:plasma membrane"/>
    <property type="evidence" value="ECO:0007669"/>
    <property type="project" value="UniProtKB-SubCell"/>
</dbReference>
<evidence type="ECO:0000256" key="3">
    <source>
        <dbReference type="ARBA" id="ARBA00022692"/>
    </source>
</evidence>
<evidence type="ECO:0000256" key="5">
    <source>
        <dbReference type="ARBA" id="ARBA00023136"/>
    </source>
</evidence>
<feature type="transmembrane region" description="Helical" evidence="6">
    <location>
        <begin position="41"/>
        <end position="58"/>
    </location>
</feature>
<proteinExistence type="predicted"/>
<keyword evidence="2" id="KW-1003">Cell membrane</keyword>
<evidence type="ECO:0000256" key="1">
    <source>
        <dbReference type="ARBA" id="ARBA00004651"/>
    </source>
</evidence>
<dbReference type="EMBL" id="BIFT01000001">
    <property type="protein sequence ID" value="GCE27492.1"/>
    <property type="molecule type" value="Genomic_DNA"/>
</dbReference>
<organism evidence="7 8">
    <name type="scientific">Dictyobacter alpinus</name>
    <dbReference type="NCBI Taxonomy" id="2014873"/>
    <lineage>
        <taxon>Bacteria</taxon>
        <taxon>Bacillati</taxon>
        <taxon>Chloroflexota</taxon>
        <taxon>Ktedonobacteria</taxon>
        <taxon>Ktedonobacterales</taxon>
        <taxon>Dictyobacteraceae</taxon>
        <taxon>Dictyobacter</taxon>
    </lineage>
</organism>
<feature type="transmembrane region" description="Helical" evidence="6">
    <location>
        <begin position="206"/>
        <end position="230"/>
    </location>
</feature>
<evidence type="ECO:0000313" key="7">
    <source>
        <dbReference type="EMBL" id="GCE27492.1"/>
    </source>
</evidence>